<comment type="caution">
    <text evidence="7">The sequence shown here is derived from an EMBL/GenBank/DDBJ whole genome shotgun (WGS) entry which is preliminary data.</text>
</comment>
<evidence type="ECO:0000259" key="4">
    <source>
        <dbReference type="Pfam" id="PF03067"/>
    </source>
</evidence>
<keyword evidence="8" id="KW-1185">Reference proteome</keyword>
<sequence length="491" mass="52984">MSHPSTPSSSSSSSRWLRLLGLGLLGQGLALSALAHGYLSQPEARGLLCRSGANSQCGAVQWEPQSLEGFSGYPERGPADGQIASAGLVQFGALDEQSAVRWSKRPMSAGAQTFSWTFTANHVTRNFRYYITRADWNPNQRLSRSAFEPQPFCSHDGGMRQPPKQLSHVCQVPARKGYQLILAIWEVGDTPMSFYNVADVMFEGSGGGNPTPAPGWEPRGVLHPSTDLAVGDQLMTRVFDARGERRELQTRLSIARAADGQRESWPYLLAQRINAEQSRLLQAGVRAADGRIAPAPGRNEVFAQAASGIERVEVQIEKAPAAAADLLVNGLNPSPSIVNGQLSLSFGLTAVGELDITATVLDHGGRTKGTVSLSLANSGQTVLLPLQQPQAGHHQLVLRGVVKGSGALVQKTFDLMISGGSSTTPPATAQYRFPEGLREYKAGTRVLQPKNGRVYECRAWPNAGYCVQWSQHANQFEPGVGTHWQEAWIAR</sequence>
<dbReference type="Gene3D" id="2.60.40.2550">
    <property type="match status" value="1"/>
</dbReference>
<dbReference type="InterPro" id="IPR054063">
    <property type="entry name" value="GbpA_D3"/>
</dbReference>
<dbReference type="Pfam" id="PF03067">
    <property type="entry name" value="LPMO_10"/>
    <property type="match status" value="1"/>
</dbReference>
<dbReference type="Gene3D" id="3.30.70.2150">
    <property type="match status" value="1"/>
</dbReference>
<evidence type="ECO:0000256" key="2">
    <source>
        <dbReference type="ARBA" id="ARBA00022669"/>
    </source>
</evidence>
<dbReference type="OrthoDB" id="3675244at2"/>
<keyword evidence="2" id="KW-0147">Chitin-binding</keyword>
<keyword evidence="1" id="KW-0964">Secreted</keyword>
<evidence type="ECO:0000313" key="8">
    <source>
        <dbReference type="Proteomes" id="UP000295357"/>
    </source>
</evidence>
<dbReference type="InterPro" id="IPR051024">
    <property type="entry name" value="GlcNAc_Chitin_IntDeg"/>
</dbReference>
<feature type="domain" description="GlcNAc-binding protein A third" evidence="6">
    <location>
        <begin position="324"/>
        <end position="416"/>
    </location>
</feature>
<accession>A0A4R6MTJ4</accession>
<gene>
    <name evidence="7" type="ORF">DFR39_110120</name>
</gene>
<dbReference type="Proteomes" id="UP000295357">
    <property type="component" value="Unassembled WGS sequence"/>
</dbReference>
<dbReference type="SUPFAM" id="SSF81296">
    <property type="entry name" value="E set domains"/>
    <property type="match status" value="1"/>
</dbReference>
<feature type="domain" description="Chitin-binding type-4" evidence="4">
    <location>
        <begin position="36"/>
        <end position="200"/>
    </location>
</feature>
<dbReference type="GO" id="GO:0008061">
    <property type="term" value="F:chitin binding"/>
    <property type="evidence" value="ECO:0007669"/>
    <property type="project" value="UniProtKB-KW"/>
</dbReference>
<dbReference type="InterPro" id="IPR014756">
    <property type="entry name" value="Ig_E-set"/>
</dbReference>
<dbReference type="Pfam" id="PF18416">
    <property type="entry name" value="GbpA_2"/>
    <property type="match status" value="1"/>
</dbReference>
<dbReference type="InterPro" id="IPR041029">
    <property type="entry name" value="GbpA_2"/>
</dbReference>
<dbReference type="PANTHER" id="PTHR34823:SF1">
    <property type="entry name" value="CHITIN-BINDING TYPE-4 DOMAIN-CONTAINING PROTEIN"/>
    <property type="match status" value="1"/>
</dbReference>
<dbReference type="CDD" id="cd21177">
    <property type="entry name" value="LPMO_AA10"/>
    <property type="match status" value="1"/>
</dbReference>
<protein>
    <submittedName>
        <fullName evidence="7">Chitin-binding protein</fullName>
    </submittedName>
</protein>
<organism evidence="7 8">
    <name type="scientific">Roseateles asaccharophilus</name>
    <dbReference type="NCBI Taxonomy" id="582607"/>
    <lineage>
        <taxon>Bacteria</taxon>
        <taxon>Pseudomonadati</taxon>
        <taxon>Pseudomonadota</taxon>
        <taxon>Betaproteobacteria</taxon>
        <taxon>Burkholderiales</taxon>
        <taxon>Sphaerotilaceae</taxon>
        <taxon>Roseateles</taxon>
    </lineage>
</organism>
<reference evidence="7 8" key="1">
    <citation type="submission" date="2019-03" db="EMBL/GenBank/DDBJ databases">
        <title>Genomic Encyclopedia of Type Strains, Phase IV (KMG-IV): sequencing the most valuable type-strain genomes for metagenomic binning, comparative biology and taxonomic classification.</title>
        <authorList>
            <person name="Goeker M."/>
        </authorList>
    </citation>
    <scope>NUCLEOTIDE SEQUENCE [LARGE SCALE GENOMIC DNA]</scope>
    <source>
        <strain evidence="7 8">DSM 25082</strain>
    </source>
</reference>
<dbReference type="AlphaFoldDB" id="A0A4R6MTJ4"/>
<dbReference type="RefSeq" id="WP_133605223.1">
    <property type="nucleotide sequence ID" value="NZ_JAUFPJ010000011.1"/>
</dbReference>
<evidence type="ECO:0000256" key="3">
    <source>
        <dbReference type="ARBA" id="ARBA00022729"/>
    </source>
</evidence>
<dbReference type="EMBL" id="SNXE01000010">
    <property type="protein sequence ID" value="TDP05692.1"/>
    <property type="molecule type" value="Genomic_DNA"/>
</dbReference>
<feature type="domain" description="N-acetylglucosamine binding protein A" evidence="5">
    <location>
        <begin position="216"/>
        <end position="315"/>
    </location>
</feature>
<name>A0A4R6MTJ4_9BURK</name>
<dbReference type="PANTHER" id="PTHR34823">
    <property type="entry name" value="GLCNAC-BINDING PROTEIN A"/>
    <property type="match status" value="1"/>
</dbReference>
<dbReference type="Pfam" id="PF21868">
    <property type="entry name" value="GbpA_D3"/>
    <property type="match status" value="1"/>
</dbReference>
<dbReference type="NCBIfam" id="NF009690">
    <property type="entry name" value="PRK13211.1"/>
    <property type="match status" value="1"/>
</dbReference>
<evidence type="ECO:0000313" key="7">
    <source>
        <dbReference type="EMBL" id="TDP05692.1"/>
    </source>
</evidence>
<evidence type="ECO:0000256" key="1">
    <source>
        <dbReference type="ARBA" id="ARBA00022525"/>
    </source>
</evidence>
<evidence type="ECO:0000259" key="6">
    <source>
        <dbReference type="Pfam" id="PF21868"/>
    </source>
</evidence>
<dbReference type="InterPro" id="IPR004302">
    <property type="entry name" value="Cellulose/chitin-bd_N"/>
</dbReference>
<keyword evidence="3" id="KW-0732">Signal</keyword>
<evidence type="ECO:0000259" key="5">
    <source>
        <dbReference type="Pfam" id="PF18416"/>
    </source>
</evidence>
<proteinExistence type="predicted"/>
<dbReference type="Gene3D" id="2.70.50.50">
    <property type="entry name" value="chitin-binding protein cbp21"/>
    <property type="match status" value="1"/>
</dbReference>